<keyword evidence="2" id="KW-1185">Reference proteome</keyword>
<accession>A0ABT9MIR0</accession>
<gene>
    <name evidence="1" type="ORF">QO006_003940</name>
</gene>
<name>A0ABT9MIR0_9DEIO</name>
<dbReference type="EMBL" id="JAURUR010000030">
    <property type="protein sequence ID" value="MDP9766473.1"/>
    <property type="molecule type" value="Genomic_DNA"/>
</dbReference>
<dbReference type="Proteomes" id="UP001232163">
    <property type="component" value="Unassembled WGS sequence"/>
</dbReference>
<evidence type="ECO:0000313" key="1">
    <source>
        <dbReference type="EMBL" id="MDP9766473.1"/>
    </source>
</evidence>
<organism evidence="1 2">
    <name type="scientific">Deinococcus enclensis</name>
    <dbReference type="NCBI Taxonomy" id="1049582"/>
    <lineage>
        <taxon>Bacteria</taxon>
        <taxon>Thermotogati</taxon>
        <taxon>Deinococcota</taxon>
        <taxon>Deinococci</taxon>
        <taxon>Deinococcales</taxon>
        <taxon>Deinococcaceae</taxon>
        <taxon>Deinococcus</taxon>
    </lineage>
</organism>
<evidence type="ECO:0008006" key="3">
    <source>
        <dbReference type="Google" id="ProtNLM"/>
    </source>
</evidence>
<dbReference type="RefSeq" id="WP_307469762.1">
    <property type="nucleotide sequence ID" value="NZ_JAURUR010000030.1"/>
</dbReference>
<sequence length="185" mass="19915">MGHPHADKAHEFRKARRGIDRWASDYEKAARALGLAKDRNQLRGGDVLYWPYIARDGNAYGHTAVYVGEVNGVPCVLENSDARAASRLAAGATQPLGADTFVYVTPLKAFGLPSLVITPTLKIQAAERTPVAPPAPEPAPGGRVMLSLPGKRWQDVTGARVVAERPQIVVVNATKKDGDVWISVQ</sequence>
<evidence type="ECO:0000313" key="2">
    <source>
        <dbReference type="Proteomes" id="UP001232163"/>
    </source>
</evidence>
<protein>
    <recommendedName>
        <fullName evidence="3">CHAP domain-containing protein</fullName>
    </recommendedName>
</protein>
<comment type="caution">
    <text evidence="1">The sequence shown here is derived from an EMBL/GenBank/DDBJ whole genome shotgun (WGS) entry which is preliminary data.</text>
</comment>
<reference evidence="1 2" key="1">
    <citation type="submission" date="2023-07" db="EMBL/GenBank/DDBJ databases">
        <title>Genomic Encyclopedia of Type Strains, Phase IV (KMG-IV): sequencing the most valuable type-strain genomes for metagenomic binning, comparative biology and taxonomic classification.</title>
        <authorList>
            <person name="Goeker M."/>
        </authorList>
    </citation>
    <scope>NUCLEOTIDE SEQUENCE [LARGE SCALE GENOMIC DNA]</scope>
    <source>
        <strain evidence="1 2">NIO-1023</strain>
    </source>
</reference>
<proteinExistence type="predicted"/>